<dbReference type="InterPro" id="IPR001638">
    <property type="entry name" value="Solute-binding_3/MltF_N"/>
</dbReference>
<evidence type="ECO:0000256" key="2">
    <source>
        <dbReference type="SAM" id="MobiDB-lite"/>
    </source>
</evidence>
<organism evidence="4 5">
    <name type="scientific">Histidinibacterium aquaticum</name>
    <dbReference type="NCBI Taxonomy" id="2613962"/>
    <lineage>
        <taxon>Bacteria</taxon>
        <taxon>Pseudomonadati</taxon>
        <taxon>Pseudomonadota</taxon>
        <taxon>Alphaproteobacteria</taxon>
        <taxon>Rhodobacterales</taxon>
        <taxon>Paracoccaceae</taxon>
        <taxon>Histidinibacterium</taxon>
    </lineage>
</organism>
<feature type="region of interest" description="Disordered" evidence="2">
    <location>
        <begin position="1"/>
        <end position="23"/>
    </location>
</feature>
<dbReference type="Gene3D" id="3.40.190.10">
    <property type="entry name" value="Periplasmic binding protein-like II"/>
    <property type="match status" value="2"/>
</dbReference>
<dbReference type="SMART" id="SM00062">
    <property type="entry name" value="PBPb"/>
    <property type="match status" value="1"/>
</dbReference>
<feature type="domain" description="Solute-binding protein family 3/N-terminal" evidence="3">
    <location>
        <begin position="83"/>
        <end position="302"/>
    </location>
</feature>
<proteinExistence type="predicted"/>
<evidence type="ECO:0000313" key="4">
    <source>
        <dbReference type="EMBL" id="KAA9008793.1"/>
    </source>
</evidence>
<comment type="caution">
    <text evidence="4">The sequence shown here is derived from an EMBL/GenBank/DDBJ whole genome shotgun (WGS) entry which is preliminary data.</text>
</comment>
<accession>A0A5J5GMB1</accession>
<dbReference type="Pfam" id="PF00497">
    <property type="entry name" value="SBP_bac_3"/>
    <property type="match status" value="1"/>
</dbReference>
<name>A0A5J5GMB1_9RHOB</name>
<evidence type="ECO:0000313" key="5">
    <source>
        <dbReference type="Proteomes" id="UP000326554"/>
    </source>
</evidence>
<dbReference type="PANTHER" id="PTHR35936:SF17">
    <property type="entry name" value="ARGININE-BINDING EXTRACELLULAR PROTEIN ARTP"/>
    <property type="match status" value="1"/>
</dbReference>
<evidence type="ECO:0000256" key="1">
    <source>
        <dbReference type="ARBA" id="ARBA00022729"/>
    </source>
</evidence>
<dbReference type="AlphaFoldDB" id="A0A5J5GMB1"/>
<keyword evidence="5" id="KW-1185">Reference proteome</keyword>
<protein>
    <submittedName>
        <fullName evidence="4">Amino acid ABC transporter substrate-binding protein</fullName>
    </submittedName>
</protein>
<keyword evidence="1" id="KW-0732">Signal</keyword>
<sequence length="321" mass="35502">MKIPMDRVTAFQSRQAPQPTDKRGIATLSRSADSGSPAIHAPLAQEAHMFTRLLKTAPMMGATVLAATVAFGPAQAQDSDRPVVRVASNVNIPLRIFRAGDEIQGYEYEVYKEALERAGYEVEVTDVAFSGLFSGLQAEQWDVVASNVFITPERHAEMDHSEPYLAAFDALMVREDDDVQSPEDLEGGVVGTETGTTQAAYAEALEEEYGPFEIRAYEDIETQLLDLEVGRIDALTLGYPTARVYIQERGLFEVIDTNDASFMIGAFFRTGDPLRDEFDEALRSMKEDGTTAELFEQYFGDAPDEDSPVVRVFEEPYVPAE</sequence>
<reference evidence="4 5" key="1">
    <citation type="submission" date="2019-09" db="EMBL/GenBank/DDBJ databases">
        <authorList>
            <person name="Park J.-S."/>
            <person name="Choi H.-J."/>
        </authorList>
    </citation>
    <scope>NUCLEOTIDE SEQUENCE [LARGE SCALE GENOMIC DNA]</scope>
    <source>
        <strain evidence="4 5">176SS1-4</strain>
    </source>
</reference>
<evidence type="ECO:0000259" key="3">
    <source>
        <dbReference type="SMART" id="SM00062"/>
    </source>
</evidence>
<dbReference type="PANTHER" id="PTHR35936">
    <property type="entry name" value="MEMBRANE-BOUND LYTIC MUREIN TRANSGLYCOSYLASE F"/>
    <property type="match status" value="1"/>
</dbReference>
<dbReference type="EMBL" id="VYQE01000002">
    <property type="protein sequence ID" value="KAA9008793.1"/>
    <property type="molecule type" value="Genomic_DNA"/>
</dbReference>
<gene>
    <name evidence="4" type="ORF">F3S47_05880</name>
</gene>
<dbReference type="Proteomes" id="UP000326554">
    <property type="component" value="Unassembled WGS sequence"/>
</dbReference>
<dbReference type="SUPFAM" id="SSF53850">
    <property type="entry name" value="Periplasmic binding protein-like II"/>
    <property type="match status" value="1"/>
</dbReference>